<dbReference type="EMBL" id="JAPWTJ010001669">
    <property type="protein sequence ID" value="KAJ8970132.1"/>
    <property type="molecule type" value="Genomic_DNA"/>
</dbReference>
<dbReference type="Proteomes" id="UP001162164">
    <property type="component" value="Unassembled WGS sequence"/>
</dbReference>
<protein>
    <submittedName>
        <fullName evidence="1">Uncharacterized protein</fullName>
    </submittedName>
</protein>
<comment type="caution">
    <text evidence="1">The sequence shown here is derived from an EMBL/GenBank/DDBJ whole genome shotgun (WGS) entry which is preliminary data.</text>
</comment>
<proteinExistence type="predicted"/>
<evidence type="ECO:0000313" key="1">
    <source>
        <dbReference type="EMBL" id="KAJ8970132.1"/>
    </source>
</evidence>
<reference evidence="1" key="1">
    <citation type="journal article" date="2023" name="Insect Mol. Biol.">
        <title>Genome sequencing provides insights into the evolution of gene families encoding plant cell wall-degrading enzymes in longhorned beetles.</title>
        <authorList>
            <person name="Shin N.R."/>
            <person name="Okamura Y."/>
            <person name="Kirsch R."/>
            <person name="Pauchet Y."/>
        </authorList>
    </citation>
    <scope>NUCLEOTIDE SEQUENCE</scope>
    <source>
        <strain evidence="1">MMC_N1</strain>
    </source>
</reference>
<keyword evidence="2" id="KW-1185">Reference proteome</keyword>
<accession>A0ABQ9IZU1</accession>
<name>A0ABQ9IZU1_9CUCU</name>
<evidence type="ECO:0000313" key="2">
    <source>
        <dbReference type="Proteomes" id="UP001162164"/>
    </source>
</evidence>
<sequence>MDLQGMDIKDVADYMGHHEKIHLEHYRMPNATRDIVRMSRLLEKAQGIDNFDSKQNSEQDESVKKFWTEEEKEKVFEIFQENLKSKTT</sequence>
<organism evidence="1 2">
    <name type="scientific">Molorchus minor</name>
    <dbReference type="NCBI Taxonomy" id="1323400"/>
    <lineage>
        <taxon>Eukaryota</taxon>
        <taxon>Metazoa</taxon>
        <taxon>Ecdysozoa</taxon>
        <taxon>Arthropoda</taxon>
        <taxon>Hexapoda</taxon>
        <taxon>Insecta</taxon>
        <taxon>Pterygota</taxon>
        <taxon>Neoptera</taxon>
        <taxon>Endopterygota</taxon>
        <taxon>Coleoptera</taxon>
        <taxon>Polyphaga</taxon>
        <taxon>Cucujiformia</taxon>
        <taxon>Chrysomeloidea</taxon>
        <taxon>Cerambycidae</taxon>
        <taxon>Lamiinae</taxon>
        <taxon>Monochamini</taxon>
        <taxon>Molorchus</taxon>
    </lineage>
</organism>
<gene>
    <name evidence="1" type="ORF">NQ317_000097</name>
</gene>